<dbReference type="AlphaFoldDB" id="A0A238JQF6"/>
<organism evidence="1 2">
    <name type="scientific">Ruegeria arenilitoris</name>
    <dbReference type="NCBI Taxonomy" id="1173585"/>
    <lineage>
        <taxon>Bacteria</taxon>
        <taxon>Pseudomonadati</taxon>
        <taxon>Pseudomonadota</taxon>
        <taxon>Alphaproteobacteria</taxon>
        <taxon>Rhodobacterales</taxon>
        <taxon>Roseobacteraceae</taxon>
        <taxon>Ruegeria</taxon>
    </lineage>
</organism>
<protein>
    <submittedName>
        <fullName evidence="1">Uncharacterized protein</fullName>
    </submittedName>
</protein>
<keyword evidence="2" id="KW-1185">Reference proteome</keyword>
<sequence>MKASSRSVADVLIVTENFIEAADISDAIPGVSPDRIVHIRELHAGGHFWQNPKFAPALGVLSYRRSETSFNAVARLLVERGSALLLLDPSPEVQAQFECAALTRPFTAADLTRTIASIDFSGNGLKIGSDPG</sequence>
<dbReference type="Proteomes" id="UP000202485">
    <property type="component" value="Unassembled WGS sequence"/>
</dbReference>
<dbReference type="EMBL" id="FXYG01000001">
    <property type="protein sequence ID" value="SMX32785.1"/>
    <property type="molecule type" value="Genomic_DNA"/>
</dbReference>
<accession>A0A238JQF6</accession>
<evidence type="ECO:0000313" key="2">
    <source>
        <dbReference type="Proteomes" id="UP000202485"/>
    </source>
</evidence>
<reference evidence="2" key="1">
    <citation type="submission" date="2017-05" db="EMBL/GenBank/DDBJ databases">
        <authorList>
            <person name="Rodrigo-Torres L."/>
            <person name="Arahal R. D."/>
            <person name="Lucena T."/>
        </authorList>
    </citation>
    <scope>NUCLEOTIDE SEQUENCE [LARGE SCALE GENOMIC DNA]</scope>
    <source>
        <strain evidence="2">CECT 8715</strain>
    </source>
</reference>
<evidence type="ECO:0000313" key="1">
    <source>
        <dbReference type="EMBL" id="SMX32785.1"/>
    </source>
</evidence>
<dbReference type="RefSeq" id="WP_093961669.1">
    <property type="nucleotide sequence ID" value="NZ_FXYG01000001.1"/>
</dbReference>
<dbReference type="OrthoDB" id="9929931at2"/>
<name>A0A238JQF6_9RHOB</name>
<gene>
    <name evidence="1" type="ORF">RUA8715_00030</name>
</gene>
<proteinExistence type="predicted"/>